<accession>A0A5Q0UGV6</accession>
<dbReference type="SUPFAM" id="SSF50249">
    <property type="entry name" value="Nucleic acid-binding proteins"/>
    <property type="match status" value="1"/>
</dbReference>
<evidence type="ECO:0000259" key="4">
    <source>
        <dbReference type="PROSITE" id="PS50832"/>
    </source>
</evidence>
<dbReference type="GeneID" id="42365358"/>
<feature type="domain" description="S1-like" evidence="4">
    <location>
        <begin position="12"/>
        <end position="85"/>
    </location>
</feature>
<proteinExistence type="inferred from homology"/>
<name>A0A5Q0UGV6_9ARCH</name>
<dbReference type="GO" id="GO:0003723">
    <property type="term" value="F:RNA binding"/>
    <property type="evidence" value="ECO:0007669"/>
    <property type="project" value="InterPro"/>
</dbReference>
<dbReference type="SMART" id="SM00652">
    <property type="entry name" value="eIF1a"/>
    <property type="match status" value="1"/>
</dbReference>
<dbReference type="InterPro" id="IPR012340">
    <property type="entry name" value="NA-bd_OB-fold"/>
</dbReference>
<protein>
    <recommendedName>
        <fullName evidence="2">Translation initiation factor 1A</fullName>
        <shortName evidence="2">aIF-1A</shortName>
    </recommendedName>
</protein>
<dbReference type="Proteomes" id="UP000377803">
    <property type="component" value="Chromosome"/>
</dbReference>
<dbReference type="RefSeq" id="WP_153550590.1">
    <property type="nucleotide sequence ID" value="NZ_CP040089.1"/>
</dbReference>
<evidence type="ECO:0000313" key="5">
    <source>
        <dbReference type="EMBL" id="QGA80847.1"/>
    </source>
</evidence>
<keyword evidence="2 3" id="KW-0396">Initiation factor</keyword>
<evidence type="ECO:0000256" key="3">
    <source>
        <dbReference type="PROSITE-ProRule" id="PRU00181"/>
    </source>
</evidence>
<evidence type="ECO:0000256" key="2">
    <source>
        <dbReference type="HAMAP-Rule" id="MF_00216"/>
    </source>
</evidence>
<dbReference type="Gene3D" id="2.40.50.140">
    <property type="entry name" value="Nucleic acid-binding proteins"/>
    <property type="match status" value="1"/>
</dbReference>
<dbReference type="NCBIfam" id="NF003084">
    <property type="entry name" value="PRK04012.1-3"/>
    <property type="match status" value="1"/>
</dbReference>
<dbReference type="GO" id="GO:0003743">
    <property type="term" value="F:translation initiation factor activity"/>
    <property type="evidence" value="ECO:0007669"/>
    <property type="project" value="UniProtKB-UniRule"/>
</dbReference>
<dbReference type="EMBL" id="CP040089">
    <property type="protein sequence ID" value="QGA80847.1"/>
    <property type="molecule type" value="Genomic_DNA"/>
</dbReference>
<dbReference type="AlphaFoldDB" id="A0A5Q0UGV6"/>
<dbReference type="InterPro" id="IPR001253">
    <property type="entry name" value="TIF_eIF-1A"/>
</dbReference>
<keyword evidence="6" id="KW-1185">Reference proteome</keyword>
<comment type="function">
    <text evidence="1 2">Seems to be required for maximal rate of protein biosynthesis. Enhances ribosome dissociation into subunits and stabilizes the binding of the initiator Met-tRNA(I) to 40 S ribosomal subunits.</text>
</comment>
<keyword evidence="2 3" id="KW-0648">Protein biosynthesis</keyword>
<evidence type="ECO:0000313" key="6">
    <source>
        <dbReference type="Proteomes" id="UP000377803"/>
    </source>
</evidence>
<dbReference type="OrthoDB" id="2586at2157"/>
<comment type="similarity">
    <text evidence="2">Belongs to the eIF-1A family.</text>
</comment>
<evidence type="ECO:0000256" key="1">
    <source>
        <dbReference type="ARBA" id="ARBA00025502"/>
    </source>
</evidence>
<dbReference type="HAMAP" id="MF_00216">
    <property type="entry name" value="aIF_1A"/>
    <property type="match status" value="1"/>
</dbReference>
<gene>
    <name evidence="5" type="primary">aIF-1A</name>
    <name evidence="2" type="synonym">eif1a</name>
    <name evidence="5" type="ORF">LC1Nh_0966</name>
</gene>
<dbReference type="PROSITE" id="PS50832">
    <property type="entry name" value="S1_IF1_TYPE"/>
    <property type="match status" value="1"/>
</dbReference>
<dbReference type="KEGG" id="ncon:LC1Nh_0966"/>
<organism evidence="5 6">
    <name type="scientific">Candidatus Nanohalobium constans</name>
    <dbReference type="NCBI Taxonomy" id="2565781"/>
    <lineage>
        <taxon>Archaea</taxon>
        <taxon>Candidatus Nanohalarchaeota</taxon>
        <taxon>Candidatus Nanohalobia</taxon>
        <taxon>Candidatus Nanohalobiales</taxon>
        <taxon>Candidatus Nanohalobiaceae</taxon>
        <taxon>Candidatus Nanohalobium</taxon>
    </lineage>
</organism>
<dbReference type="InterPro" id="IPR006196">
    <property type="entry name" value="RNA-binding_domain_S1_IF1"/>
</dbReference>
<dbReference type="PANTHER" id="PTHR21668">
    <property type="entry name" value="EIF-1A"/>
    <property type="match status" value="1"/>
</dbReference>
<sequence length="105" mass="12047">MADQDDGEQDIGRVKTPRGEQVLGIVLRKEGGGKYRVYCTDGNKRICRIPGSKKRGLWVKRDSVVLIEPWDIQGDEKGDIVESYSQAQTEWLEDRDYLDEISEFL</sequence>
<dbReference type="Pfam" id="PF01176">
    <property type="entry name" value="eIF-1a"/>
    <property type="match status" value="1"/>
</dbReference>
<reference evidence="6" key="1">
    <citation type="submission" date="2019-05" db="EMBL/GenBank/DDBJ databases">
        <title>Candidatus Nanohalobium constans, a novel model system to study the DPANN nano-sized archaea: genomic and physiological characterization of a nanoarchaeon co-cultured with its chitinotrophic host.</title>
        <authorList>
            <person name="La Cono V."/>
            <person name="Arcadi E."/>
            <person name="Crisafi F."/>
            <person name="Denaro R."/>
            <person name="La Spada G."/>
            <person name="Messina E."/>
            <person name="Smedile F."/>
            <person name="Toshchakov S.V."/>
            <person name="Shevchenko M.A."/>
            <person name="Golyshin P.N."/>
            <person name="Golyshina O.V."/>
            <person name="Ferrer M."/>
            <person name="Rohde M."/>
            <person name="Mushegian A."/>
            <person name="Sorokin D.Y."/>
            <person name="Giuliano L."/>
            <person name="Yakimov M.M."/>
        </authorList>
    </citation>
    <scope>NUCLEOTIDE SEQUENCE [LARGE SCALE GENOMIC DNA]</scope>
    <source>
        <strain evidence="6">LC1Nh</strain>
    </source>
</reference>